<accession>A0A5J4TUJ6</accession>
<evidence type="ECO:0000313" key="2">
    <source>
        <dbReference type="Proteomes" id="UP000324800"/>
    </source>
</evidence>
<feature type="non-terminal residue" evidence="1">
    <location>
        <position position="75"/>
    </location>
</feature>
<proteinExistence type="predicted"/>
<evidence type="ECO:0000313" key="1">
    <source>
        <dbReference type="EMBL" id="KAA6361828.1"/>
    </source>
</evidence>
<protein>
    <submittedName>
        <fullName evidence="1">Uncharacterized protein</fullName>
    </submittedName>
</protein>
<dbReference type="Proteomes" id="UP000324800">
    <property type="component" value="Unassembled WGS sequence"/>
</dbReference>
<dbReference type="AlphaFoldDB" id="A0A5J4TUJ6"/>
<dbReference type="EMBL" id="SNRW01025011">
    <property type="protein sequence ID" value="KAA6361828.1"/>
    <property type="molecule type" value="Genomic_DNA"/>
</dbReference>
<organism evidence="1 2">
    <name type="scientific">Streblomastix strix</name>
    <dbReference type="NCBI Taxonomy" id="222440"/>
    <lineage>
        <taxon>Eukaryota</taxon>
        <taxon>Metamonada</taxon>
        <taxon>Preaxostyla</taxon>
        <taxon>Oxymonadida</taxon>
        <taxon>Streblomastigidae</taxon>
        <taxon>Streblomastix</taxon>
    </lineage>
</organism>
<gene>
    <name evidence="1" type="ORF">EZS28_042646</name>
</gene>
<sequence length="75" mass="8241">MSVRVTQRLNKAYADSPYIEYEPGGIHFNGFPPYNGGNLSGKRERTRAAGITSYELEWIEARQTRSAKSGSGSGT</sequence>
<reference evidence="1 2" key="1">
    <citation type="submission" date="2019-03" db="EMBL/GenBank/DDBJ databases">
        <title>Single cell metagenomics reveals metabolic interactions within the superorganism composed of flagellate Streblomastix strix and complex community of Bacteroidetes bacteria on its surface.</title>
        <authorList>
            <person name="Treitli S.C."/>
            <person name="Kolisko M."/>
            <person name="Husnik F."/>
            <person name="Keeling P."/>
            <person name="Hampl V."/>
        </authorList>
    </citation>
    <scope>NUCLEOTIDE SEQUENCE [LARGE SCALE GENOMIC DNA]</scope>
    <source>
        <strain evidence="1">ST1C</strain>
    </source>
</reference>
<name>A0A5J4TUJ6_9EUKA</name>
<comment type="caution">
    <text evidence="1">The sequence shown here is derived from an EMBL/GenBank/DDBJ whole genome shotgun (WGS) entry which is preliminary data.</text>
</comment>